<organism evidence="1 2">
    <name type="scientific">Paenibacillus vulneris</name>
    <dbReference type="NCBI Taxonomy" id="1133364"/>
    <lineage>
        <taxon>Bacteria</taxon>
        <taxon>Bacillati</taxon>
        <taxon>Bacillota</taxon>
        <taxon>Bacilli</taxon>
        <taxon>Bacillales</taxon>
        <taxon>Paenibacillaceae</taxon>
        <taxon>Paenibacillus</taxon>
    </lineage>
</organism>
<sequence>MSAVKKLILSVMAFALLSALLYYFVYASPNARWNSPQRYILDQFYQAFQTRDYSMISPLVFDRNPQMVINIRFWYGDVKSYHIQTIRSISSSEKQAVITVTSLREGKEHRNTDTILLAKQDGGWAITSYNSDLEYKLP</sequence>
<reference evidence="2" key="1">
    <citation type="journal article" date="2019" name="Int. J. Syst. Evol. Microbiol.">
        <title>The Global Catalogue of Microorganisms (GCM) 10K type strain sequencing project: providing services to taxonomists for standard genome sequencing and annotation.</title>
        <authorList>
            <consortium name="The Broad Institute Genomics Platform"/>
            <consortium name="The Broad Institute Genome Sequencing Center for Infectious Disease"/>
            <person name="Wu L."/>
            <person name="Ma J."/>
        </authorList>
    </citation>
    <scope>NUCLEOTIDE SEQUENCE [LARGE SCALE GENOMIC DNA]</scope>
    <source>
        <strain evidence="2">CCUG 53270</strain>
    </source>
</reference>
<name>A0ABW3UK78_9BACL</name>
<keyword evidence="2" id="KW-1185">Reference proteome</keyword>
<accession>A0ABW3UK78</accession>
<dbReference type="Proteomes" id="UP001597180">
    <property type="component" value="Unassembled WGS sequence"/>
</dbReference>
<dbReference type="Gene3D" id="3.10.450.50">
    <property type="match status" value="1"/>
</dbReference>
<evidence type="ECO:0000313" key="2">
    <source>
        <dbReference type="Proteomes" id="UP001597180"/>
    </source>
</evidence>
<dbReference type="RefSeq" id="WP_345587276.1">
    <property type="nucleotide sequence ID" value="NZ_BAABJG010000006.1"/>
</dbReference>
<evidence type="ECO:0000313" key="1">
    <source>
        <dbReference type="EMBL" id="MFD1220704.1"/>
    </source>
</evidence>
<dbReference type="EMBL" id="JBHTLU010000013">
    <property type="protein sequence ID" value="MFD1220704.1"/>
    <property type="molecule type" value="Genomic_DNA"/>
</dbReference>
<comment type="caution">
    <text evidence="1">The sequence shown here is derived from an EMBL/GenBank/DDBJ whole genome shotgun (WGS) entry which is preliminary data.</text>
</comment>
<gene>
    <name evidence="1" type="ORF">ACFQ4B_11270</name>
</gene>
<proteinExistence type="predicted"/>
<evidence type="ECO:0008006" key="3">
    <source>
        <dbReference type="Google" id="ProtNLM"/>
    </source>
</evidence>
<protein>
    <recommendedName>
        <fullName evidence="3">DUF4878 domain-containing protein</fullName>
    </recommendedName>
</protein>